<evidence type="ECO:0008006" key="4">
    <source>
        <dbReference type="Google" id="ProtNLM"/>
    </source>
</evidence>
<dbReference type="SUPFAM" id="SSF49299">
    <property type="entry name" value="PKD domain"/>
    <property type="match status" value="1"/>
</dbReference>
<sequence>MKNIYGYIRVTLLMAAMAFCLAGCSPDGFTSPNEAGIPLAADIDVNITVDQEINQVTFTLNNRAAYPVWIFEEQSKITYSTVNGLTKIYSTAGTYTVEIKIGNANGISDGSIIKTFTIDNSMVDFNKYITFFAGTESKTWSIAASEPAHLACGESGTDGTGWWSASPNEKAAWGLYDDILTFTTGMDYTYNPGVGGTVYVNAGCSVFSEYNTNDGNDFMAAVSEQVTTYDFVAEGNDIYLTFPAHTLFPYIANDDIYNTPKYKLAGISPTKIELISDNGSIAWHYILTSGEETKPGGYDPDNDCNMWKTATFTNEFYYAPGWSQIDDPGFADNGNSYQITLPEATSDQWQAQVKFLTDLSTNAATNYDFSTIFNSTKDHNNVTVKLVKTGDDGVYYFQESISLKAYQDYTFIQTDMAGIDMEKVSLVLDFGGNAAETVVTVSRVVLKEHSCDDGTVIEEPEEDDVNWLPDSDCNMWKSVSYTNFFYYAPGWNQIADPGFVADGNSYKITLSEETFSQWQAQVHFKTDNIATSAANKYDFRCIFNSSKDIRSVTVKLTKVDDDNTFFFTKNIDLIAYEDYVFKMPAMDGIDIDKINLVFDFGGNPANAEVTISSIILKESECNE</sequence>
<dbReference type="AlphaFoldDB" id="A0A1R3T5W7"/>
<accession>A0A1R3T5W7</accession>
<proteinExistence type="predicted"/>
<protein>
    <recommendedName>
        <fullName evidence="4">Secreted protein</fullName>
    </recommendedName>
</protein>
<keyword evidence="1" id="KW-0732">Signal</keyword>
<dbReference type="KEGG" id="psac:PSM36_0128"/>
<evidence type="ECO:0000313" key="3">
    <source>
        <dbReference type="Proteomes" id="UP000187464"/>
    </source>
</evidence>
<dbReference type="Gene3D" id="2.60.120.260">
    <property type="entry name" value="Galactose-binding domain-like"/>
    <property type="match status" value="2"/>
</dbReference>
<evidence type="ECO:0000256" key="1">
    <source>
        <dbReference type="SAM" id="SignalP"/>
    </source>
</evidence>
<evidence type="ECO:0000313" key="2">
    <source>
        <dbReference type="EMBL" id="SCD18964.1"/>
    </source>
</evidence>
<dbReference type="STRING" id="1642647.PSM36_0128"/>
<feature type="chain" id="PRO_5010210884" description="Secreted protein" evidence="1">
    <location>
        <begin position="23"/>
        <end position="623"/>
    </location>
</feature>
<organism evidence="2 3">
    <name type="scientific">Proteiniphilum saccharofermentans</name>
    <dbReference type="NCBI Taxonomy" id="1642647"/>
    <lineage>
        <taxon>Bacteria</taxon>
        <taxon>Pseudomonadati</taxon>
        <taxon>Bacteroidota</taxon>
        <taxon>Bacteroidia</taxon>
        <taxon>Bacteroidales</taxon>
        <taxon>Dysgonomonadaceae</taxon>
        <taxon>Proteiniphilum</taxon>
    </lineage>
</organism>
<name>A0A1R3T5W7_9BACT</name>
<dbReference type="EMBL" id="LT605205">
    <property type="protein sequence ID" value="SCD18964.1"/>
    <property type="molecule type" value="Genomic_DNA"/>
</dbReference>
<reference evidence="2 3" key="1">
    <citation type="submission" date="2016-08" db="EMBL/GenBank/DDBJ databases">
        <authorList>
            <person name="Seilhamer J.J."/>
        </authorList>
    </citation>
    <scope>NUCLEOTIDE SEQUENCE [LARGE SCALE GENOMIC DNA]</scope>
    <source>
        <strain evidence="2">M3/6</strain>
    </source>
</reference>
<dbReference type="Proteomes" id="UP000187464">
    <property type="component" value="Chromosome I"/>
</dbReference>
<dbReference type="RefSeq" id="WP_076928347.1">
    <property type="nucleotide sequence ID" value="NZ_LT605205.1"/>
</dbReference>
<feature type="signal peptide" evidence="1">
    <location>
        <begin position="1"/>
        <end position="22"/>
    </location>
</feature>
<dbReference type="InterPro" id="IPR035986">
    <property type="entry name" value="PKD_dom_sf"/>
</dbReference>
<gene>
    <name evidence="2" type="ORF">PSM36_0128</name>
</gene>
<keyword evidence="3" id="KW-1185">Reference proteome</keyword>